<gene>
    <name evidence="1" type="ORF">TRIUR3_26987</name>
</gene>
<sequence length="105" mass="10975">MGGDERLRCGRAVAAETSEVGVESKSNAAGAELEAAVGTAMRCSLDRCFGLETRESFPERLDTAGRSMGVVGRGDSGGHGDDRVGLDQIESRERGEGANVGRCKE</sequence>
<dbReference type="EMBL" id="KD194332">
    <property type="protein sequence ID" value="EMS53471.1"/>
    <property type="molecule type" value="Genomic_DNA"/>
</dbReference>
<proteinExistence type="predicted"/>
<dbReference type="AlphaFoldDB" id="M7Z1X4"/>
<organism evidence="1">
    <name type="scientific">Triticum urartu</name>
    <name type="common">Red wild einkorn</name>
    <name type="synonym">Crithodium urartu</name>
    <dbReference type="NCBI Taxonomy" id="4572"/>
    <lineage>
        <taxon>Eukaryota</taxon>
        <taxon>Viridiplantae</taxon>
        <taxon>Streptophyta</taxon>
        <taxon>Embryophyta</taxon>
        <taxon>Tracheophyta</taxon>
        <taxon>Spermatophyta</taxon>
        <taxon>Magnoliopsida</taxon>
        <taxon>Liliopsida</taxon>
        <taxon>Poales</taxon>
        <taxon>Poaceae</taxon>
        <taxon>BOP clade</taxon>
        <taxon>Pooideae</taxon>
        <taxon>Triticodae</taxon>
        <taxon>Triticeae</taxon>
        <taxon>Triticinae</taxon>
        <taxon>Triticum</taxon>
    </lineage>
</organism>
<reference evidence="1" key="1">
    <citation type="journal article" date="2013" name="Nature">
        <title>Draft genome of the wheat A-genome progenitor Triticum urartu.</title>
        <authorList>
            <person name="Ling H.Q."/>
            <person name="Zhao S."/>
            <person name="Liu D."/>
            <person name="Wang J."/>
            <person name="Sun H."/>
            <person name="Zhang C."/>
            <person name="Fan H."/>
            <person name="Li D."/>
            <person name="Dong L."/>
            <person name="Tao Y."/>
            <person name="Gao C."/>
            <person name="Wu H."/>
            <person name="Li Y."/>
            <person name="Cui Y."/>
            <person name="Guo X."/>
            <person name="Zheng S."/>
            <person name="Wang B."/>
            <person name="Yu K."/>
            <person name="Liang Q."/>
            <person name="Yang W."/>
            <person name="Lou X."/>
            <person name="Chen J."/>
            <person name="Feng M."/>
            <person name="Jian J."/>
            <person name="Zhang X."/>
            <person name="Luo G."/>
            <person name="Jiang Y."/>
            <person name="Liu J."/>
            <person name="Wang Z."/>
            <person name="Sha Y."/>
            <person name="Zhang B."/>
            <person name="Wu H."/>
            <person name="Tang D."/>
            <person name="Shen Q."/>
            <person name="Xue P."/>
            <person name="Zou S."/>
            <person name="Wang X."/>
            <person name="Liu X."/>
            <person name="Wang F."/>
            <person name="Yang Y."/>
            <person name="An X."/>
            <person name="Dong Z."/>
            <person name="Zhang K."/>
            <person name="Zhang X."/>
            <person name="Luo M.C."/>
            <person name="Dvorak J."/>
            <person name="Tong Y."/>
            <person name="Wang J."/>
            <person name="Yang H."/>
            <person name="Li Z."/>
            <person name="Wang D."/>
            <person name="Zhang A."/>
            <person name="Wang J."/>
        </authorList>
    </citation>
    <scope>NUCLEOTIDE SEQUENCE</scope>
</reference>
<protein>
    <submittedName>
        <fullName evidence="1">Uncharacterized protein</fullName>
    </submittedName>
</protein>
<evidence type="ECO:0000313" key="1">
    <source>
        <dbReference type="EMBL" id="EMS53471.1"/>
    </source>
</evidence>
<accession>M7Z1X4</accession>
<name>M7Z1X4_TRIUA</name>